<gene>
    <name evidence="3" type="ORF">T190607A01A_40071</name>
</gene>
<dbReference type="SUPFAM" id="SSF53756">
    <property type="entry name" value="UDP-Glycosyltransferase/glycogen phosphorylase"/>
    <property type="match status" value="1"/>
</dbReference>
<dbReference type="CDD" id="cd03786">
    <property type="entry name" value="GTB_UDP-GlcNAc_2-Epimerase"/>
    <property type="match status" value="1"/>
</dbReference>
<dbReference type="Gene3D" id="3.40.50.2000">
    <property type="entry name" value="Glycogen Phosphorylase B"/>
    <property type="match status" value="2"/>
</dbReference>
<dbReference type="InterPro" id="IPR029767">
    <property type="entry name" value="WecB-like"/>
</dbReference>
<dbReference type="EC" id="5.1.-.-" evidence="3"/>
<dbReference type="RefSeq" id="WP_348712999.1">
    <property type="nucleotide sequence ID" value="NZ_CAXIXY010000006.1"/>
</dbReference>
<dbReference type="InterPro" id="IPR003331">
    <property type="entry name" value="UDP_GlcNAc_Epimerase_2_dom"/>
</dbReference>
<evidence type="ECO:0000313" key="3">
    <source>
        <dbReference type="EMBL" id="CAL2090730.1"/>
    </source>
</evidence>
<dbReference type="NCBIfam" id="TIGR00236">
    <property type="entry name" value="wecB"/>
    <property type="match status" value="1"/>
</dbReference>
<keyword evidence="1 3" id="KW-0413">Isomerase</keyword>
<dbReference type="PANTHER" id="PTHR43174">
    <property type="entry name" value="UDP-N-ACETYLGLUCOSAMINE 2-EPIMERASE"/>
    <property type="match status" value="1"/>
</dbReference>
<organism evidence="3 4">
    <name type="scientific">Tenacibaculum platacis</name>
    <dbReference type="NCBI Taxonomy" id="3137852"/>
    <lineage>
        <taxon>Bacteria</taxon>
        <taxon>Pseudomonadati</taxon>
        <taxon>Bacteroidota</taxon>
        <taxon>Flavobacteriia</taxon>
        <taxon>Flavobacteriales</taxon>
        <taxon>Flavobacteriaceae</taxon>
        <taxon>Tenacibaculum</taxon>
    </lineage>
</organism>
<sequence length="345" mass="39381">MRIIAIIGARPQFIKHFPFEKACEGRIDLKTIHTGQHYDENMSAVFFEQLGMKKPDYMLNIGSDSHGAQTAKMMIEIEEILVQEKPDGIVVYGDTNSTLAGALVASKIHIPIFHIEAGLRSYNKQMPEEINRILTDHISSCLFTPSNIATKNLNDEGLTQNVYEVGDIMKDLISYIKNKGLVKEINDKDYYYATIHRPYNTDEKSRLKYVLEALNKLNRRVIFPIHPRTKNNMGAFKLNIEDYPNIDFIAPQSYINNLSYLINSKGLITDSGGMQKEAYWVEKRCVTIRTETEWLETLIGGNNFLLFHDLSGMNDKLNESGLNWNDELYGNGESSKVIVDKILNF</sequence>
<accession>A0ABM9P3S9</accession>
<name>A0ABM9P3S9_9FLAO</name>
<dbReference type="GO" id="GO:0016853">
    <property type="term" value="F:isomerase activity"/>
    <property type="evidence" value="ECO:0007669"/>
    <property type="project" value="UniProtKB-KW"/>
</dbReference>
<evidence type="ECO:0000313" key="4">
    <source>
        <dbReference type="Proteomes" id="UP001497416"/>
    </source>
</evidence>
<protein>
    <submittedName>
        <fullName evidence="3">UDP-N-acetylglucosamine 2-epimerase homolog</fullName>
        <ecNumber evidence="3">5.1.-.-</ecNumber>
    </submittedName>
</protein>
<reference evidence="3 4" key="1">
    <citation type="submission" date="2024-05" db="EMBL/GenBank/DDBJ databases">
        <authorList>
            <person name="Duchaud E."/>
        </authorList>
    </citation>
    <scope>NUCLEOTIDE SEQUENCE [LARGE SCALE GENOMIC DNA]</scope>
    <source>
        <strain evidence="3">Ena-SAMPLE-TAB-13-05-2024-13:56:06:370-140302</strain>
    </source>
</reference>
<evidence type="ECO:0000259" key="2">
    <source>
        <dbReference type="Pfam" id="PF02350"/>
    </source>
</evidence>
<evidence type="ECO:0000256" key="1">
    <source>
        <dbReference type="RuleBase" id="RU003513"/>
    </source>
</evidence>
<dbReference type="PANTHER" id="PTHR43174:SF1">
    <property type="entry name" value="UDP-N-ACETYLGLUCOSAMINE 2-EPIMERASE"/>
    <property type="match status" value="1"/>
</dbReference>
<dbReference type="Proteomes" id="UP001497416">
    <property type="component" value="Unassembled WGS sequence"/>
</dbReference>
<dbReference type="EMBL" id="CAXIXY010000006">
    <property type="protein sequence ID" value="CAL2090730.1"/>
    <property type="molecule type" value="Genomic_DNA"/>
</dbReference>
<comment type="caution">
    <text evidence="3">The sequence shown here is derived from an EMBL/GenBank/DDBJ whole genome shotgun (WGS) entry which is preliminary data.</text>
</comment>
<proteinExistence type="inferred from homology"/>
<feature type="domain" description="UDP-N-acetylglucosamine 2-epimerase" evidence="2">
    <location>
        <begin position="25"/>
        <end position="342"/>
    </location>
</feature>
<dbReference type="Pfam" id="PF02350">
    <property type="entry name" value="Epimerase_2"/>
    <property type="match status" value="1"/>
</dbReference>
<comment type="similarity">
    <text evidence="1">Belongs to the UDP-N-acetylglucosamine 2-epimerase family.</text>
</comment>
<keyword evidence="4" id="KW-1185">Reference proteome</keyword>